<dbReference type="EMBL" id="JAIWYP010000002">
    <property type="protein sequence ID" value="KAH3865514.1"/>
    <property type="molecule type" value="Genomic_DNA"/>
</dbReference>
<reference evidence="1" key="1">
    <citation type="journal article" date="2019" name="bioRxiv">
        <title>The Genome of the Zebra Mussel, Dreissena polymorpha: A Resource for Invasive Species Research.</title>
        <authorList>
            <person name="McCartney M.A."/>
            <person name="Auch B."/>
            <person name="Kono T."/>
            <person name="Mallez S."/>
            <person name="Zhang Y."/>
            <person name="Obille A."/>
            <person name="Becker A."/>
            <person name="Abrahante J.E."/>
            <person name="Garbe J."/>
            <person name="Badalamenti J.P."/>
            <person name="Herman A."/>
            <person name="Mangelson H."/>
            <person name="Liachko I."/>
            <person name="Sullivan S."/>
            <person name="Sone E.D."/>
            <person name="Koren S."/>
            <person name="Silverstein K.A.T."/>
            <person name="Beckman K.B."/>
            <person name="Gohl D.M."/>
        </authorList>
    </citation>
    <scope>NUCLEOTIDE SEQUENCE</scope>
    <source>
        <strain evidence="1">Duluth1</strain>
        <tissue evidence="1">Whole animal</tissue>
    </source>
</reference>
<evidence type="ECO:0000313" key="2">
    <source>
        <dbReference type="Proteomes" id="UP000828390"/>
    </source>
</evidence>
<sequence>MKTLKESHPSQTCLKTSSGAKIEKKKMRFIFRILSEAHSSGNMHESRMMK</sequence>
<name>A0A9D4REN7_DREPO</name>
<dbReference type="Proteomes" id="UP000828390">
    <property type="component" value="Unassembled WGS sequence"/>
</dbReference>
<evidence type="ECO:0000313" key="1">
    <source>
        <dbReference type="EMBL" id="KAH3865514.1"/>
    </source>
</evidence>
<proteinExistence type="predicted"/>
<reference evidence="1" key="2">
    <citation type="submission" date="2020-11" db="EMBL/GenBank/DDBJ databases">
        <authorList>
            <person name="McCartney M.A."/>
            <person name="Auch B."/>
            <person name="Kono T."/>
            <person name="Mallez S."/>
            <person name="Becker A."/>
            <person name="Gohl D.M."/>
            <person name="Silverstein K.A.T."/>
            <person name="Koren S."/>
            <person name="Bechman K.B."/>
            <person name="Herman A."/>
            <person name="Abrahante J.E."/>
            <person name="Garbe J."/>
        </authorList>
    </citation>
    <scope>NUCLEOTIDE SEQUENCE</scope>
    <source>
        <strain evidence="1">Duluth1</strain>
        <tissue evidence="1">Whole animal</tissue>
    </source>
</reference>
<protein>
    <submittedName>
        <fullName evidence="1">Uncharacterized protein</fullName>
    </submittedName>
</protein>
<keyword evidence="2" id="KW-1185">Reference proteome</keyword>
<gene>
    <name evidence="1" type="ORF">DPMN_028553</name>
</gene>
<organism evidence="1 2">
    <name type="scientific">Dreissena polymorpha</name>
    <name type="common">Zebra mussel</name>
    <name type="synonym">Mytilus polymorpha</name>
    <dbReference type="NCBI Taxonomy" id="45954"/>
    <lineage>
        <taxon>Eukaryota</taxon>
        <taxon>Metazoa</taxon>
        <taxon>Spiralia</taxon>
        <taxon>Lophotrochozoa</taxon>
        <taxon>Mollusca</taxon>
        <taxon>Bivalvia</taxon>
        <taxon>Autobranchia</taxon>
        <taxon>Heteroconchia</taxon>
        <taxon>Euheterodonta</taxon>
        <taxon>Imparidentia</taxon>
        <taxon>Neoheterodontei</taxon>
        <taxon>Myida</taxon>
        <taxon>Dreissenoidea</taxon>
        <taxon>Dreissenidae</taxon>
        <taxon>Dreissena</taxon>
    </lineage>
</organism>
<dbReference type="AlphaFoldDB" id="A0A9D4REN7"/>
<accession>A0A9D4REN7</accession>
<comment type="caution">
    <text evidence="1">The sequence shown here is derived from an EMBL/GenBank/DDBJ whole genome shotgun (WGS) entry which is preliminary data.</text>
</comment>